<keyword evidence="1" id="KW-1133">Transmembrane helix</keyword>
<dbReference type="EMBL" id="JAHRIO010005025">
    <property type="protein sequence ID" value="MEQ2160177.1"/>
    <property type="molecule type" value="Genomic_DNA"/>
</dbReference>
<evidence type="ECO:0000313" key="3">
    <source>
        <dbReference type="Proteomes" id="UP001476798"/>
    </source>
</evidence>
<gene>
    <name evidence="2" type="ORF">GOODEAATRI_030869</name>
</gene>
<keyword evidence="1" id="KW-0472">Membrane</keyword>
<feature type="transmembrane region" description="Helical" evidence="1">
    <location>
        <begin position="82"/>
        <end position="99"/>
    </location>
</feature>
<evidence type="ECO:0000313" key="2">
    <source>
        <dbReference type="EMBL" id="MEQ2160177.1"/>
    </source>
</evidence>
<comment type="caution">
    <text evidence="2">The sequence shown here is derived from an EMBL/GenBank/DDBJ whole genome shotgun (WGS) entry which is preliminary data.</text>
</comment>
<reference evidence="2 3" key="1">
    <citation type="submission" date="2021-06" db="EMBL/GenBank/DDBJ databases">
        <authorList>
            <person name="Palmer J.M."/>
        </authorList>
    </citation>
    <scope>NUCLEOTIDE SEQUENCE [LARGE SCALE GENOMIC DNA]</scope>
    <source>
        <strain evidence="2 3">GA_2019</strain>
        <tissue evidence="2">Muscle</tissue>
    </source>
</reference>
<organism evidence="2 3">
    <name type="scientific">Goodea atripinnis</name>
    <dbReference type="NCBI Taxonomy" id="208336"/>
    <lineage>
        <taxon>Eukaryota</taxon>
        <taxon>Metazoa</taxon>
        <taxon>Chordata</taxon>
        <taxon>Craniata</taxon>
        <taxon>Vertebrata</taxon>
        <taxon>Euteleostomi</taxon>
        <taxon>Actinopterygii</taxon>
        <taxon>Neopterygii</taxon>
        <taxon>Teleostei</taxon>
        <taxon>Neoteleostei</taxon>
        <taxon>Acanthomorphata</taxon>
        <taxon>Ovalentaria</taxon>
        <taxon>Atherinomorphae</taxon>
        <taxon>Cyprinodontiformes</taxon>
        <taxon>Goodeidae</taxon>
        <taxon>Goodea</taxon>
    </lineage>
</organism>
<evidence type="ECO:0000256" key="1">
    <source>
        <dbReference type="SAM" id="Phobius"/>
    </source>
</evidence>
<protein>
    <submittedName>
        <fullName evidence="2">Uncharacterized protein</fullName>
    </submittedName>
</protein>
<sequence length="100" mass="10971">MTDWAMLQALLSSSEANKSFLGSVFETIGLLGNPQWFHLPLLIKNVPVHFSIQLSFSYKTSATTKCCKIGCTKISPPVNFKIPASIFVLPIIFGLLSIVL</sequence>
<dbReference type="Proteomes" id="UP001476798">
    <property type="component" value="Unassembled WGS sequence"/>
</dbReference>
<accession>A0ABV0MM50</accession>
<name>A0ABV0MM50_9TELE</name>
<keyword evidence="1" id="KW-0812">Transmembrane</keyword>
<proteinExistence type="predicted"/>
<keyword evidence="3" id="KW-1185">Reference proteome</keyword>